<dbReference type="EMBL" id="FUZZ01000006">
    <property type="protein sequence ID" value="SKD09973.1"/>
    <property type="molecule type" value="Genomic_DNA"/>
</dbReference>
<feature type="domain" description="Multidrug resistance protein MdtA-like beta-barrel" evidence="4">
    <location>
        <begin position="218"/>
        <end position="297"/>
    </location>
</feature>
<dbReference type="InterPro" id="IPR058626">
    <property type="entry name" value="MdtA-like_b-barrel"/>
</dbReference>
<proteinExistence type="inferred from homology"/>
<keyword evidence="7" id="KW-1185">Reference proteome</keyword>
<dbReference type="Proteomes" id="UP000190166">
    <property type="component" value="Unassembled WGS sequence"/>
</dbReference>
<dbReference type="Gene3D" id="2.40.30.170">
    <property type="match status" value="1"/>
</dbReference>
<dbReference type="GO" id="GO:0005886">
    <property type="term" value="C:plasma membrane"/>
    <property type="evidence" value="ECO:0007669"/>
    <property type="project" value="TreeGrafter"/>
</dbReference>
<dbReference type="AlphaFoldDB" id="A0A1T5PBJ4"/>
<dbReference type="RefSeq" id="WP_079473499.1">
    <property type="nucleotide sequence ID" value="NZ_FUZZ01000006.1"/>
</dbReference>
<dbReference type="Gene3D" id="2.40.50.100">
    <property type="match status" value="1"/>
</dbReference>
<dbReference type="NCBIfam" id="TIGR01730">
    <property type="entry name" value="RND_mfp"/>
    <property type="match status" value="1"/>
</dbReference>
<dbReference type="Gene3D" id="1.10.287.470">
    <property type="entry name" value="Helix hairpin bin"/>
    <property type="match status" value="1"/>
</dbReference>
<dbReference type="InterPro" id="IPR006143">
    <property type="entry name" value="RND_pump_MFP"/>
</dbReference>
<name>A0A1T5PBJ4_9BACT</name>
<dbReference type="SUPFAM" id="SSF111369">
    <property type="entry name" value="HlyD-like secretion proteins"/>
    <property type="match status" value="1"/>
</dbReference>
<dbReference type="GO" id="GO:0046677">
    <property type="term" value="P:response to antibiotic"/>
    <property type="evidence" value="ECO:0007669"/>
    <property type="project" value="TreeGrafter"/>
</dbReference>
<dbReference type="STRING" id="393003.SAMN05660461_5873"/>
<dbReference type="Gene3D" id="2.40.420.20">
    <property type="match status" value="1"/>
</dbReference>
<comment type="similarity">
    <text evidence="2">Belongs to the membrane fusion protein (MFP) (TC 8.A.1) family.</text>
</comment>
<sequence length="391" mass="41389">MTHQIIKPFNAVKFRVLPGIIALGLLASCGSGGQQSGAWQQGAPEVAFIQTSATDATVEKKYPGLIEGSVNVDIKAQVSGYLEAIYVKEGDFVNKGQSLFRIKGDVFNEQVNSSQAALKSALAAQANASLEIEKLKPLVAGKVVSEMQLKTAQSAYDAATAQVAQAAATLGSSRINAAFAIIKAPVSGYIGRIPNRTGNLVTPADAVPLTSLSEIDQVFVYFSMSEAEYLSYVKEQQTAARNTVELIMADGSVYNHKGTLETASGNIDRSTGSISLKAVFPNPDKLLRSGGSARIVVNKTLSSVLKVPMASVKDIQDKFFVFVLADSNKVTMQPIEISGRVGENYLVRNGIRPGSRIAVNNIETLGDGMPVVPKIVAPAVAKQTSAHSSQN</sequence>
<dbReference type="GO" id="GO:0030313">
    <property type="term" value="C:cell envelope"/>
    <property type="evidence" value="ECO:0007669"/>
    <property type="project" value="UniProtKB-SubCell"/>
</dbReference>
<accession>A0A1T5PBJ4</accession>
<evidence type="ECO:0000313" key="7">
    <source>
        <dbReference type="Proteomes" id="UP000190166"/>
    </source>
</evidence>
<evidence type="ECO:0000259" key="3">
    <source>
        <dbReference type="Pfam" id="PF25917"/>
    </source>
</evidence>
<dbReference type="PANTHER" id="PTHR30158:SF23">
    <property type="entry name" value="MULTIDRUG RESISTANCE PROTEIN MEXA"/>
    <property type="match status" value="1"/>
</dbReference>
<comment type="subcellular location">
    <subcellularLocation>
        <location evidence="1">Cell envelope</location>
    </subcellularLocation>
</comment>
<dbReference type="PROSITE" id="PS51257">
    <property type="entry name" value="PROKAR_LIPOPROTEIN"/>
    <property type="match status" value="1"/>
</dbReference>
<dbReference type="PANTHER" id="PTHR30158">
    <property type="entry name" value="ACRA/E-RELATED COMPONENT OF DRUG EFFLUX TRANSPORTER"/>
    <property type="match status" value="1"/>
</dbReference>
<feature type="domain" description="Multidrug resistance protein MdtA-like C-terminal permuted SH3" evidence="5">
    <location>
        <begin position="305"/>
        <end position="363"/>
    </location>
</feature>
<protein>
    <submittedName>
        <fullName evidence="6">Membrane fusion protein, multidrug efflux system</fullName>
    </submittedName>
</protein>
<dbReference type="InterPro" id="IPR058625">
    <property type="entry name" value="MdtA-like_BSH"/>
</dbReference>
<dbReference type="Pfam" id="PF25967">
    <property type="entry name" value="RND-MFP_C"/>
    <property type="match status" value="1"/>
</dbReference>
<organism evidence="6 7">
    <name type="scientific">Chitinophaga ginsengisegetis</name>
    <dbReference type="NCBI Taxonomy" id="393003"/>
    <lineage>
        <taxon>Bacteria</taxon>
        <taxon>Pseudomonadati</taxon>
        <taxon>Bacteroidota</taxon>
        <taxon>Chitinophagia</taxon>
        <taxon>Chitinophagales</taxon>
        <taxon>Chitinophagaceae</taxon>
        <taxon>Chitinophaga</taxon>
    </lineage>
</organism>
<evidence type="ECO:0000256" key="2">
    <source>
        <dbReference type="ARBA" id="ARBA00009477"/>
    </source>
</evidence>
<evidence type="ECO:0000259" key="5">
    <source>
        <dbReference type="Pfam" id="PF25967"/>
    </source>
</evidence>
<evidence type="ECO:0000256" key="1">
    <source>
        <dbReference type="ARBA" id="ARBA00004196"/>
    </source>
</evidence>
<dbReference type="InterPro" id="IPR058627">
    <property type="entry name" value="MdtA-like_C"/>
</dbReference>
<feature type="domain" description="Multidrug resistance protein MdtA-like barrel-sandwich hybrid" evidence="3">
    <location>
        <begin position="72"/>
        <end position="208"/>
    </location>
</feature>
<reference evidence="6 7" key="1">
    <citation type="submission" date="2017-02" db="EMBL/GenBank/DDBJ databases">
        <authorList>
            <person name="Peterson S.W."/>
        </authorList>
    </citation>
    <scope>NUCLEOTIDE SEQUENCE [LARGE SCALE GENOMIC DNA]</scope>
    <source>
        <strain evidence="6 7">DSM 18108</strain>
    </source>
</reference>
<evidence type="ECO:0000259" key="4">
    <source>
        <dbReference type="Pfam" id="PF25944"/>
    </source>
</evidence>
<gene>
    <name evidence="6" type="ORF">SAMN05660461_5873</name>
</gene>
<dbReference type="GO" id="GO:0022857">
    <property type="term" value="F:transmembrane transporter activity"/>
    <property type="evidence" value="ECO:0007669"/>
    <property type="project" value="InterPro"/>
</dbReference>
<evidence type="ECO:0000313" key="6">
    <source>
        <dbReference type="EMBL" id="SKD09973.1"/>
    </source>
</evidence>
<dbReference type="Pfam" id="PF25917">
    <property type="entry name" value="BSH_RND"/>
    <property type="match status" value="1"/>
</dbReference>
<dbReference type="Pfam" id="PF25944">
    <property type="entry name" value="Beta-barrel_RND"/>
    <property type="match status" value="1"/>
</dbReference>